<dbReference type="EMBL" id="UYRT01111511">
    <property type="protein sequence ID" value="VDN45656.1"/>
    <property type="molecule type" value="Genomic_DNA"/>
</dbReference>
<dbReference type="OrthoDB" id="289038at2759"/>
<dbReference type="InterPro" id="IPR001394">
    <property type="entry name" value="Peptidase_C19_UCH"/>
</dbReference>
<proteinExistence type="inferred from homology"/>
<dbReference type="PANTHER" id="PTHR24006">
    <property type="entry name" value="UBIQUITIN CARBOXYL-TERMINAL HYDROLASE"/>
    <property type="match status" value="1"/>
</dbReference>
<evidence type="ECO:0000313" key="5">
    <source>
        <dbReference type="WBParaSite" id="GPUH_0002653601-mRNA-1"/>
    </source>
</evidence>
<evidence type="ECO:0000313" key="3">
    <source>
        <dbReference type="EMBL" id="VDN45656.1"/>
    </source>
</evidence>
<accession>A0A183EZW5</accession>
<dbReference type="Proteomes" id="UP000271098">
    <property type="component" value="Unassembled WGS sequence"/>
</dbReference>
<dbReference type="GO" id="GO:0004843">
    <property type="term" value="F:cysteine-type deubiquitinase activity"/>
    <property type="evidence" value="ECO:0007669"/>
    <property type="project" value="InterPro"/>
</dbReference>
<reference evidence="5" key="1">
    <citation type="submission" date="2016-06" db="UniProtKB">
        <authorList>
            <consortium name="WormBaseParasite"/>
        </authorList>
    </citation>
    <scope>IDENTIFICATION</scope>
</reference>
<gene>
    <name evidence="3" type="ORF">GPUH_LOCUS26508</name>
</gene>
<dbReference type="WBParaSite" id="GPUH_0002653601-mRNA-1">
    <property type="protein sequence ID" value="GPUH_0002653601-mRNA-1"/>
    <property type="gene ID" value="GPUH_0002653601"/>
</dbReference>
<protein>
    <submittedName>
        <fullName evidence="5">USP domain-containing protein</fullName>
    </submittedName>
</protein>
<dbReference type="Pfam" id="PF00443">
    <property type="entry name" value="UCH"/>
    <property type="match status" value="1"/>
</dbReference>
<dbReference type="InterPro" id="IPR050164">
    <property type="entry name" value="Peptidase_C19"/>
</dbReference>
<name>A0A183EZW5_9BILA</name>
<evidence type="ECO:0000259" key="2">
    <source>
        <dbReference type="PROSITE" id="PS50235"/>
    </source>
</evidence>
<evidence type="ECO:0000256" key="1">
    <source>
        <dbReference type="ARBA" id="ARBA00009085"/>
    </source>
</evidence>
<dbReference type="GO" id="GO:0005634">
    <property type="term" value="C:nucleus"/>
    <property type="evidence" value="ECO:0007669"/>
    <property type="project" value="TreeGrafter"/>
</dbReference>
<dbReference type="PANTHER" id="PTHR24006:SF943">
    <property type="entry name" value="UBIQUITIN CARBOXYL-TERMINAL HYDROLASE PUF"/>
    <property type="match status" value="1"/>
</dbReference>
<keyword evidence="4" id="KW-1185">Reference proteome</keyword>
<sequence>MLKNYSLKLFEVFALHCVGGHDTISVRFCGQVVNVREQQDALEFYNALFDSIDEGLKILGEPRICEKLFGGTFADQKICKDCPHRYQREETFTSISVDVRSHNNLLDSLKEYVKGDILNNDNAYLCEECNKKVGFLKMFVISKILLVDMTQC</sequence>
<dbReference type="Gene3D" id="3.90.70.10">
    <property type="entry name" value="Cysteine proteinases"/>
    <property type="match status" value="1"/>
</dbReference>
<dbReference type="AlphaFoldDB" id="A0A183EZW5"/>
<dbReference type="InterPro" id="IPR028889">
    <property type="entry name" value="USP"/>
</dbReference>
<dbReference type="SUPFAM" id="SSF54001">
    <property type="entry name" value="Cysteine proteinases"/>
    <property type="match status" value="1"/>
</dbReference>
<evidence type="ECO:0000313" key="4">
    <source>
        <dbReference type="Proteomes" id="UP000271098"/>
    </source>
</evidence>
<dbReference type="GO" id="GO:0005829">
    <property type="term" value="C:cytosol"/>
    <property type="evidence" value="ECO:0007669"/>
    <property type="project" value="TreeGrafter"/>
</dbReference>
<dbReference type="GO" id="GO:0016579">
    <property type="term" value="P:protein deubiquitination"/>
    <property type="evidence" value="ECO:0007669"/>
    <property type="project" value="InterPro"/>
</dbReference>
<feature type="domain" description="USP" evidence="2">
    <location>
        <begin position="1"/>
        <end position="152"/>
    </location>
</feature>
<reference evidence="3 4" key="2">
    <citation type="submission" date="2018-11" db="EMBL/GenBank/DDBJ databases">
        <authorList>
            <consortium name="Pathogen Informatics"/>
        </authorList>
    </citation>
    <scope>NUCLEOTIDE SEQUENCE [LARGE SCALE GENOMIC DNA]</scope>
</reference>
<organism evidence="5">
    <name type="scientific">Gongylonema pulchrum</name>
    <dbReference type="NCBI Taxonomy" id="637853"/>
    <lineage>
        <taxon>Eukaryota</taxon>
        <taxon>Metazoa</taxon>
        <taxon>Ecdysozoa</taxon>
        <taxon>Nematoda</taxon>
        <taxon>Chromadorea</taxon>
        <taxon>Rhabditida</taxon>
        <taxon>Spirurina</taxon>
        <taxon>Spiruromorpha</taxon>
        <taxon>Spiruroidea</taxon>
        <taxon>Gongylonematidae</taxon>
        <taxon>Gongylonema</taxon>
    </lineage>
</organism>
<comment type="similarity">
    <text evidence="1">Belongs to the peptidase C19 family.</text>
</comment>
<dbReference type="PROSITE" id="PS50235">
    <property type="entry name" value="USP_3"/>
    <property type="match status" value="1"/>
</dbReference>
<dbReference type="InterPro" id="IPR038765">
    <property type="entry name" value="Papain-like_cys_pep_sf"/>
</dbReference>